<reference evidence="1 2" key="1">
    <citation type="submission" date="2019-03" db="EMBL/GenBank/DDBJ databases">
        <title>Genomic Encyclopedia of Archaeal and Bacterial Type Strains, Phase II (KMG-II): from individual species to whole genera.</title>
        <authorList>
            <person name="Goeker M."/>
        </authorList>
    </citation>
    <scope>NUCLEOTIDE SEQUENCE [LARGE SCALE GENOMIC DNA]</scope>
    <source>
        <strain evidence="1 2">DSM 19034</strain>
    </source>
</reference>
<sequence length="214" mass="24111">MAILPYGPLDGFYKRLGNLVGKRAKGKFVLSGRPKLNNALRTPEQQSAQSKFALLNKFLQSIDTFVIPGFKKKAKKIHPVKAAYHYNYPHAFMETGDGLELNYSRILYSKGDLLKPCCPTAVLEADKSGIMFSWLSRPESLYSQDTDLASFLIYDSKNEIVYKSVNSAGRAELGYSVKINFRPDAQLECYMHFTNTDGKLRSDSQHVAQLINLE</sequence>
<comment type="caution">
    <text evidence="1">The sequence shown here is derived from an EMBL/GenBank/DDBJ whole genome shotgun (WGS) entry which is preliminary data.</text>
</comment>
<dbReference type="Pfam" id="PF19781">
    <property type="entry name" value="DUF6266"/>
    <property type="match status" value="1"/>
</dbReference>
<keyword evidence="2" id="KW-1185">Reference proteome</keyword>
<dbReference type="OrthoDB" id="665435at2"/>
<organism evidence="1 2">
    <name type="scientific">Pedobacter duraquae</name>
    <dbReference type="NCBI Taxonomy" id="425511"/>
    <lineage>
        <taxon>Bacteria</taxon>
        <taxon>Pseudomonadati</taxon>
        <taxon>Bacteroidota</taxon>
        <taxon>Sphingobacteriia</taxon>
        <taxon>Sphingobacteriales</taxon>
        <taxon>Sphingobacteriaceae</taxon>
        <taxon>Pedobacter</taxon>
    </lineage>
</organism>
<evidence type="ECO:0000313" key="2">
    <source>
        <dbReference type="Proteomes" id="UP000295499"/>
    </source>
</evidence>
<proteinExistence type="predicted"/>
<name>A0A4R6ICI0_9SPHI</name>
<evidence type="ECO:0000313" key="1">
    <source>
        <dbReference type="EMBL" id="TDO19672.1"/>
    </source>
</evidence>
<dbReference type="Proteomes" id="UP000295499">
    <property type="component" value="Unassembled WGS sequence"/>
</dbReference>
<dbReference type="InterPro" id="IPR046233">
    <property type="entry name" value="DUF6266"/>
</dbReference>
<accession>A0A4R6ICI0</accession>
<gene>
    <name evidence="1" type="ORF">CLV32_4296</name>
</gene>
<dbReference type="AlphaFoldDB" id="A0A4R6ICI0"/>
<dbReference type="EMBL" id="SNWM01000006">
    <property type="protein sequence ID" value="TDO19672.1"/>
    <property type="molecule type" value="Genomic_DNA"/>
</dbReference>
<dbReference type="RefSeq" id="WP_133558887.1">
    <property type="nucleotide sequence ID" value="NZ_SNWM01000006.1"/>
</dbReference>
<protein>
    <submittedName>
        <fullName evidence="1">Uncharacterized protein</fullName>
    </submittedName>
</protein>